<dbReference type="AlphaFoldDB" id="A0A1I0H0V7"/>
<dbReference type="SUPFAM" id="SSF161070">
    <property type="entry name" value="SNF-like"/>
    <property type="match status" value="1"/>
</dbReference>
<feature type="transmembrane region" description="Helical" evidence="7">
    <location>
        <begin position="96"/>
        <end position="125"/>
    </location>
</feature>
<protein>
    <submittedName>
        <fullName evidence="8">Neurotransmitter:Na+ symporter, NSS family</fullName>
    </submittedName>
</protein>
<feature type="transmembrane region" description="Helical" evidence="7">
    <location>
        <begin position="180"/>
        <end position="200"/>
    </location>
</feature>
<feature type="transmembrane region" description="Helical" evidence="7">
    <location>
        <begin position="12"/>
        <end position="33"/>
    </location>
</feature>
<dbReference type="OrthoDB" id="9762833at2"/>
<dbReference type="RefSeq" id="WP_091854180.1">
    <property type="nucleotide sequence ID" value="NZ_FOHZ01000022.1"/>
</dbReference>
<dbReference type="STRING" id="430453.SAMN04487962_1222"/>
<reference evidence="9" key="1">
    <citation type="submission" date="2016-10" db="EMBL/GenBank/DDBJ databases">
        <authorList>
            <person name="Varghese N."/>
            <person name="Submissions S."/>
        </authorList>
    </citation>
    <scope>NUCLEOTIDE SEQUENCE [LARGE SCALE GENOMIC DNA]</scope>
    <source>
        <strain evidence="9">CGMCC 1.6489</strain>
    </source>
</reference>
<keyword evidence="5 7" id="KW-0472">Membrane</keyword>
<dbReference type="NCBIfam" id="NF037979">
    <property type="entry name" value="Na_transp"/>
    <property type="match status" value="1"/>
</dbReference>
<evidence type="ECO:0000256" key="1">
    <source>
        <dbReference type="ARBA" id="ARBA00004141"/>
    </source>
</evidence>
<feature type="region of interest" description="Disordered" evidence="6">
    <location>
        <begin position="476"/>
        <end position="496"/>
    </location>
</feature>
<gene>
    <name evidence="8" type="ORF">SAMN04487962_1222</name>
</gene>
<feature type="transmembrane region" description="Helical" evidence="7">
    <location>
        <begin position="261"/>
        <end position="282"/>
    </location>
</feature>
<evidence type="ECO:0000256" key="5">
    <source>
        <dbReference type="ARBA" id="ARBA00023136"/>
    </source>
</evidence>
<sequence length="496" mass="54353">MPTPPKTTLGLWSGRSTFFWAAAAATIGLGNLWHFPWLASQFGGGYFVLLYLFFLLVITLPLLMAEAALGRRHRHNLVLAMRSETRDRYQSPRWRWLGRVSVLSGFLVLSITLVIGSICLAYVFYGAFGRFGDATPLSMTGMLAELVESPYDYREFMAWHAFFILLVGAVAFRQELVERAFRLVMPVFLALLLGLVWWSWEQGVGPGALESVAGLRWQDVNGGTVWFALSHAFYTLGIGLGIWAVLGALMAPGSPFKRAVFGVALLDTLVGVLAGVVIYGIAESFDGYGDVRGFGLVFVALPVGLGGLEYHQLLATAVFTLIVLVAWSSALVLTESVVSWLREWVIAPRPVSVLLVLVCAWLMGLVTLYSFNIWADVQVAGLTPFRWIELLTSGLLIPAVAAALAVFLGWLAPVGYLNTLLGNTQEWLVRVWRFALRYLLPVTVIVVGAGYSMMSLKLLCDNGELIWCTPSAHELSGEPPAGDGERRRGPGKAAEF</sequence>
<feature type="transmembrane region" description="Helical" evidence="7">
    <location>
        <begin position="353"/>
        <end position="375"/>
    </location>
</feature>
<feature type="compositionally biased region" description="Basic and acidic residues" evidence="6">
    <location>
        <begin position="483"/>
        <end position="496"/>
    </location>
</feature>
<feature type="transmembrane region" description="Helical" evidence="7">
    <location>
        <begin position="313"/>
        <end position="333"/>
    </location>
</feature>
<evidence type="ECO:0000256" key="4">
    <source>
        <dbReference type="ARBA" id="ARBA00022989"/>
    </source>
</evidence>
<dbReference type="Pfam" id="PF00209">
    <property type="entry name" value="SNF"/>
    <property type="match status" value="1"/>
</dbReference>
<accession>A0A1I0H0V7</accession>
<evidence type="ECO:0000256" key="6">
    <source>
        <dbReference type="SAM" id="MobiDB-lite"/>
    </source>
</evidence>
<dbReference type="PANTHER" id="PTHR42948">
    <property type="entry name" value="TRANSPORTER"/>
    <property type="match status" value="1"/>
</dbReference>
<dbReference type="GO" id="GO:0016020">
    <property type="term" value="C:membrane"/>
    <property type="evidence" value="ECO:0007669"/>
    <property type="project" value="UniProtKB-SubCell"/>
</dbReference>
<dbReference type="Proteomes" id="UP000198762">
    <property type="component" value="Unassembled WGS sequence"/>
</dbReference>
<dbReference type="InterPro" id="IPR037272">
    <property type="entry name" value="SNS_sf"/>
</dbReference>
<dbReference type="InterPro" id="IPR000175">
    <property type="entry name" value="Na/ntran_symport"/>
</dbReference>
<keyword evidence="9" id="KW-1185">Reference proteome</keyword>
<proteinExistence type="predicted"/>
<dbReference type="PANTHER" id="PTHR42948:SF1">
    <property type="entry name" value="TRANSPORTER"/>
    <property type="match status" value="1"/>
</dbReference>
<keyword evidence="3 7" id="KW-0812">Transmembrane</keyword>
<evidence type="ECO:0000313" key="9">
    <source>
        <dbReference type="Proteomes" id="UP000198762"/>
    </source>
</evidence>
<feature type="transmembrane region" description="Helical" evidence="7">
    <location>
        <begin position="431"/>
        <end position="451"/>
    </location>
</feature>
<dbReference type="PRINTS" id="PR00176">
    <property type="entry name" value="NANEUSMPORT"/>
</dbReference>
<feature type="transmembrane region" description="Helical" evidence="7">
    <location>
        <begin position="156"/>
        <end position="173"/>
    </location>
</feature>
<comment type="subcellular location">
    <subcellularLocation>
        <location evidence="1">Membrane</location>
        <topology evidence="1">Multi-pass membrane protein</topology>
    </subcellularLocation>
</comment>
<organism evidence="8 9">
    <name type="scientific">Marinobacter segnicrescens</name>
    <dbReference type="NCBI Taxonomy" id="430453"/>
    <lineage>
        <taxon>Bacteria</taxon>
        <taxon>Pseudomonadati</taxon>
        <taxon>Pseudomonadota</taxon>
        <taxon>Gammaproteobacteria</taxon>
        <taxon>Pseudomonadales</taxon>
        <taxon>Marinobacteraceae</taxon>
        <taxon>Marinobacter</taxon>
    </lineage>
</organism>
<evidence type="ECO:0000256" key="3">
    <source>
        <dbReference type="ARBA" id="ARBA00022692"/>
    </source>
</evidence>
<dbReference type="PROSITE" id="PS50267">
    <property type="entry name" value="NA_NEUROTRAN_SYMP_3"/>
    <property type="match status" value="1"/>
</dbReference>
<name>A0A1I0H0V7_9GAMM</name>
<keyword evidence="4 7" id="KW-1133">Transmembrane helix</keyword>
<feature type="transmembrane region" description="Helical" evidence="7">
    <location>
        <begin position="225"/>
        <end position="249"/>
    </location>
</feature>
<evidence type="ECO:0000256" key="2">
    <source>
        <dbReference type="ARBA" id="ARBA00022448"/>
    </source>
</evidence>
<keyword evidence="2" id="KW-0813">Transport</keyword>
<feature type="transmembrane region" description="Helical" evidence="7">
    <location>
        <begin position="45"/>
        <end position="65"/>
    </location>
</feature>
<dbReference type="EMBL" id="FOHZ01000022">
    <property type="protein sequence ID" value="SET76311.1"/>
    <property type="molecule type" value="Genomic_DNA"/>
</dbReference>
<feature type="transmembrane region" description="Helical" evidence="7">
    <location>
        <begin position="387"/>
        <end position="411"/>
    </location>
</feature>
<evidence type="ECO:0000313" key="8">
    <source>
        <dbReference type="EMBL" id="SET76311.1"/>
    </source>
</evidence>
<evidence type="ECO:0000256" key="7">
    <source>
        <dbReference type="SAM" id="Phobius"/>
    </source>
</evidence>